<keyword evidence="1" id="KW-0812">Transmembrane</keyword>
<dbReference type="VEuPathDB" id="FungiDB:PYU1_G010046"/>
<dbReference type="AlphaFoldDB" id="K3WYL7"/>
<protein>
    <submittedName>
        <fullName evidence="2">Uncharacterized protein</fullName>
    </submittedName>
</protein>
<evidence type="ECO:0000313" key="3">
    <source>
        <dbReference type="Proteomes" id="UP000019132"/>
    </source>
</evidence>
<sequence length="70" mass="8256">MGQVYEPSLQEKAQVALEGRWGFYLEMTNFVLSMFIFSIYIAELYDRELSDATWKTVVEILITSFFIFDL</sequence>
<dbReference type="InParanoid" id="K3WYL7"/>
<evidence type="ECO:0000313" key="2">
    <source>
        <dbReference type="EnsemblProtists" id="PYU1_T010066"/>
    </source>
</evidence>
<reference evidence="3" key="1">
    <citation type="journal article" date="2010" name="Genome Biol.">
        <title>Genome sequence of the necrotrophic plant pathogen Pythium ultimum reveals original pathogenicity mechanisms and effector repertoire.</title>
        <authorList>
            <person name="Levesque C.A."/>
            <person name="Brouwer H."/>
            <person name="Cano L."/>
            <person name="Hamilton J.P."/>
            <person name="Holt C."/>
            <person name="Huitema E."/>
            <person name="Raffaele S."/>
            <person name="Robideau G.P."/>
            <person name="Thines M."/>
            <person name="Win J."/>
            <person name="Zerillo M.M."/>
            <person name="Beakes G.W."/>
            <person name="Boore J.L."/>
            <person name="Busam D."/>
            <person name="Dumas B."/>
            <person name="Ferriera S."/>
            <person name="Fuerstenberg S.I."/>
            <person name="Gachon C.M."/>
            <person name="Gaulin E."/>
            <person name="Govers F."/>
            <person name="Grenville-Briggs L."/>
            <person name="Horner N."/>
            <person name="Hostetler J."/>
            <person name="Jiang R.H."/>
            <person name="Johnson J."/>
            <person name="Krajaejun T."/>
            <person name="Lin H."/>
            <person name="Meijer H.J."/>
            <person name="Moore B."/>
            <person name="Morris P."/>
            <person name="Phuntmart V."/>
            <person name="Puiu D."/>
            <person name="Shetty J."/>
            <person name="Stajich J.E."/>
            <person name="Tripathy S."/>
            <person name="Wawra S."/>
            <person name="van West P."/>
            <person name="Whitty B.R."/>
            <person name="Coutinho P.M."/>
            <person name="Henrissat B."/>
            <person name="Martin F."/>
            <person name="Thomas P.D."/>
            <person name="Tyler B.M."/>
            <person name="De Vries R.P."/>
            <person name="Kamoun S."/>
            <person name="Yandell M."/>
            <person name="Tisserat N."/>
            <person name="Buell C.R."/>
        </authorList>
    </citation>
    <scope>NUCLEOTIDE SEQUENCE</scope>
    <source>
        <strain evidence="3">DAOM:BR144</strain>
    </source>
</reference>
<dbReference type="HOGENOM" id="CLU_2765797_0_0_1"/>
<keyword evidence="1" id="KW-0472">Membrane</keyword>
<evidence type="ECO:0000256" key="1">
    <source>
        <dbReference type="SAM" id="Phobius"/>
    </source>
</evidence>
<name>K3WYL7_GLOUD</name>
<dbReference type="Proteomes" id="UP000019132">
    <property type="component" value="Unassembled WGS sequence"/>
</dbReference>
<reference evidence="2" key="3">
    <citation type="submission" date="2015-02" db="UniProtKB">
        <authorList>
            <consortium name="EnsemblProtists"/>
        </authorList>
    </citation>
    <scope>IDENTIFICATION</scope>
    <source>
        <strain evidence="2">DAOM BR144</strain>
    </source>
</reference>
<dbReference type="EMBL" id="GL376623">
    <property type="status" value="NOT_ANNOTATED_CDS"/>
    <property type="molecule type" value="Genomic_DNA"/>
</dbReference>
<dbReference type="STRING" id="431595.K3WYL7"/>
<dbReference type="EnsemblProtists" id="PYU1_T010066">
    <property type="protein sequence ID" value="PYU1_T010066"/>
    <property type="gene ID" value="PYU1_G010046"/>
</dbReference>
<feature type="transmembrane region" description="Helical" evidence="1">
    <location>
        <begin position="21"/>
        <end position="40"/>
    </location>
</feature>
<keyword evidence="3" id="KW-1185">Reference proteome</keyword>
<proteinExistence type="predicted"/>
<keyword evidence="1" id="KW-1133">Transmembrane helix</keyword>
<accession>K3WYL7</accession>
<organism evidence="2 3">
    <name type="scientific">Globisporangium ultimum (strain ATCC 200006 / CBS 805.95 / DAOM BR144)</name>
    <name type="common">Pythium ultimum</name>
    <dbReference type="NCBI Taxonomy" id="431595"/>
    <lineage>
        <taxon>Eukaryota</taxon>
        <taxon>Sar</taxon>
        <taxon>Stramenopiles</taxon>
        <taxon>Oomycota</taxon>
        <taxon>Peronosporomycetes</taxon>
        <taxon>Pythiales</taxon>
        <taxon>Pythiaceae</taxon>
        <taxon>Globisporangium</taxon>
    </lineage>
</organism>
<reference evidence="3" key="2">
    <citation type="submission" date="2010-04" db="EMBL/GenBank/DDBJ databases">
        <authorList>
            <person name="Buell R."/>
            <person name="Hamilton J."/>
            <person name="Hostetler J."/>
        </authorList>
    </citation>
    <scope>NUCLEOTIDE SEQUENCE [LARGE SCALE GENOMIC DNA]</scope>
    <source>
        <strain evidence="3">DAOM:BR144</strain>
    </source>
</reference>